<dbReference type="Proteomes" id="UP000060043">
    <property type="component" value="Chromosome"/>
</dbReference>
<dbReference type="EMBL" id="CP013695">
    <property type="protein sequence ID" value="ALU31220.1"/>
    <property type="molecule type" value="Genomic_DNA"/>
</dbReference>
<dbReference type="Pfam" id="PF18306">
    <property type="entry name" value="LDcluster4"/>
    <property type="match status" value="1"/>
</dbReference>
<dbReference type="RefSeq" id="WP_011278141.1">
    <property type="nucleotide sequence ID" value="NZ_BHWZ01000003.1"/>
</dbReference>
<gene>
    <name evidence="1" type="ORF">ATY89_00010</name>
    <name evidence="2" type="ORF">ATZ20_03055</name>
</gene>
<dbReference type="AlphaFoldDB" id="A0A0U3H0S0"/>
<evidence type="ECO:0000313" key="1">
    <source>
        <dbReference type="EMBL" id="ALU28512.1"/>
    </source>
</evidence>
<dbReference type="STRING" id="1435377.SUSAZ_06200"/>
<sequence>MFQIGFAAHSGQYPVDLRSKVSQLMLLLRKYCAQKNPVVLVGGYWGLMKDIVDSAISNFLDVLVFLPVEREIENLPDKVFKIYTGVEFRARSVMLVRSSDVLVALGGGVGTEIEILMAYAMGKPVYVLTGSGLYTDKLKEAFPDFFDERKIVKVFYSSSVEEIAKGVCESISASSRTNYG</sequence>
<dbReference type="OMA" id="FMAYAMG"/>
<accession>A0A0U3H0S0</accession>
<evidence type="ECO:0008006" key="5">
    <source>
        <dbReference type="Google" id="ProtNLM"/>
    </source>
</evidence>
<dbReference type="Proteomes" id="UP000065473">
    <property type="component" value="Chromosome"/>
</dbReference>
<dbReference type="OrthoDB" id="9570at2157"/>
<reference evidence="3 4" key="1">
    <citation type="submission" date="2015-12" db="EMBL/GenBank/DDBJ databases">
        <title>A stable core within a dynamic pangenome in Sulfolobus acidocaldarius.</title>
        <authorList>
            <person name="Anderson R."/>
            <person name="Kouris A."/>
            <person name="Seward C."/>
            <person name="Campbell K."/>
            <person name="Whitaker R."/>
        </authorList>
    </citation>
    <scope>NUCLEOTIDE SEQUENCE [LARGE SCALE GENOMIC DNA]</scope>
    <source>
        <strain evidence="1 4">GG12-C01-09</strain>
        <strain evidence="2 3">NG05B_CO5_07</strain>
    </source>
</reference>
<evidence type="ECO:0000313" key="2">
    <source>
        <dbReference type="EMBL" id="ALU31220.1"/>
    </source>
</evidence>
<evidence type="ECO:0000313" key="4">
    <source>
        <dbReference type="Proteomes" id="UP000065473"/>
    </source>
</evidence>
<organism evidence="1 4">
    <name type="scientific">Sulfolobus acidocaldarius</name>
    <dbReference type="NCBI Taxonomy" id="2285"/>
    <lineage>
        <taxon>Archaea</taxon>
        <taxon>Thermoproteota</taxon>
        <taxon>Thermoprotei</taxon>
        <taxon>Sulfolobales</taxon>
        <taxon>Sulfolobaceae</taxon>
        <taxon>Sulfolobus</taxon>
    </lineage>
</organism>
<dbReference type="InterPro" id="IPR041164">
    <property type="entry name" value="LDcluster4"/>
</dbReference>
<proteinExistence type="predicted"/>
<name>A0A0U3H0S0_9CREN</name>
<dbReference type="EMBL" id="CP013694">
    <property type="protein sequence ID" value="ALU28512.1"/>
    <property type="molecule type" value="Genomic_DNA"/>
</dbReference>
<evidence type="ECO:0000313" key="3">
    <source>
        <dbReference type="Proteomes" id="UP000060043"/>
    </source>
</evidence>
<dbReference type="Gene3D" id="3.40.50.450">
    <property type="match status" value="1"/>
</dbReference>
<protein>
    <recommendedName>
        <fullName evidence="5">LOG family protein</fullName>
    </recommendedName>
</protein>
<dbReference type="SUPFAM" id="SSF102405">
    <property type="entry name" value="MCP/YpsA-like"/>
    <property type="match status" value="1"/>
</dbReference>
<dbReference type="GeneID" id="14551802"/>